<keyword evidence="11" id="KW-1208">Phospholipid metabolism</keyword>
<dbReference type="InterPro" id="IPR043130">
    <property type="entry name" value="CDP-OH_PTrfase_TM_dom"/>
</dbReference>
<evidence type="ECO:0000256" key="13">
    <source>
        <dbReference type="RuleBase" id="RU003750"/>
    </source>
</evidence>
<dbReference type="Pfam" id="PF01066">
    <property type="entry name" value="CDP-OH_P_transf"/>
    <property type="match status" value="1"/>
</dbReference>
<dbReference type="OrthoDB" id="9796672at2"/>
<dbReference type="GO" id="GO:0008444">
    <property type="term" value="F:CDP-diacylglycerol-glycerol-3-phosphate 3-phosphatidyltransferase activity"/>
    <property type="evidence" value="ECO:0007669"/>
    <property type="project" value="InterPro"/>
</dbReference>
<evidence type="ECO:0000256" key="12">
    <source>
        <dbReference type="ARBA" id="ARBA00033018"/>
    </source>
</evidence>
<feature type="transmembrane region" description="Helical" evidence="14">
    <location>
        <begin position="12"/>
        <end position="35"/>
    </location>
</feature>
<comment type="function">
    <text evidence="1">This protein catalyzes the committed step to the synthesis of the acidic phospholipids.</text>
</comment>
<sequence length="176" mass="20039">MKNIPNIITCSRIILSIILFFTEPFHLPFYIMYIISGFSDMIDGYIARKTKAASILGAKLDSIADLTMTVVIFIKLYPIVDIPRLIFIWIVIILILRLLSMSIVFIKYHTFGIIHTFANKGSGIILFCFPIFYPFINTSILTYSICALATLSAVEELLIHLTSKELNINQKSIFHI</sequence>
<evidence type="ECO:0000256" key="8">
    <source>
        <dbReference type="ARBA" id="ARBA00023098"/>
    </source>
</evidence>
<evidence type="ECO:0000313" key="16">
    <source>
        <dbReference type="Proteomes" id="UP000273083"/>
    </source>
</evidence>
<evidence type="ECO:0000256" key="11">
    <source>
        <dbReference type="ARBA" id="ARBA00023264"/>
    </source>
</evidence>
<dbReference type="PROSITE" id="PS00379">
    <property type="entry name" value="CDP_ALCOHOL_P_TRANSF"/>
    <property type="match status" value="1"/>
</dbReference>
<dbReference type="UniPathway" id="UPA00084">
    <property type="reaction ID" value="UER00503"/>
</dbReference>
<evidence type="ECO:0000256" key="3">
    <source>
        <dbReference type="ARBA" id="ARBA00010441"/>
    </source>
</evidence>
<dbReference type="Proteomes" id="UP000273083">
    <property type="component" value="Unassembled WGS sequence"/>
</dbReference>
<dbReference type="PIRSF" id="PIRSF000847">
    <property type="entry name" value="Phos_ph_gly_syn"/>
    <property type="match status" value="1"/>
</dbReference>
<reference evidence="15 16" key="1">
    <citation type="submission" date="2018-11" db="EMBL/GenBank/DDBJ databases">
        <title>Genomic Encyclopedia of Type Strains, Phase IV (KMG-IV): sequencing the most valuable type-strain genomes for metagenomic binning, comparative biology and taxonomic classification.</title>
        <authorList>
            <person name="Goeker M."/>
        </authorList>
    </citation>
    <scope>NUCLEOTIDE SEQUENCE [LARGE SCALE GENOMIC DNA]</scope>
    <source>
        <strain evidence="15 16">DSM 26537</strain>
    </source>
</reference>
<dbReference type="InterPro" id="IPR048254">
    <property type="entry name" value="CDP_ALCOHOL_P_TRANSF_CS"/>
</dbReference>
<dbReference type="InterPro" id="IPR050324">
    <property type="entry name" value="CDP-alcohol_PTase-I"/>
</dbReference>
<evidence type="ECO:0000256" key="5">
    <source>
        <dbReference type="ARBA" id="ARBA00022679"/>
    </source>
</evidence>
<dbReference type="RefSeq" id="WP_123610425.1">
    <property type="nucleotide sequence ID" value="NZ_RJVG01000011.1"/>
</dbReference>
<keyword evidence="7 14" id="KW-1133">Transmembrane helix</keyword>
<dbReference type="PANTHER" id="PTHR14269:SF11">
    <property type="entry name" value="CDP-DIACYLGLYCEROL--GLYCEROL-3-PHOSPHATE 3-PHOSPHATIDYLTRANSFERASE"/>
    <property type="match status" value="1"/>
</dbReference>
<evidence type="ECO:0000256" key="10">
    <source>
        <dbReference type="ARBA" id="ARBA00023209"/>
    </source>
</evidence>
<comment type="similarity">
    <text evidence="3 13">Belongs to the CDP-alcohol phosphatidyltransferase class-I family.</text>
</comment>
<keyword evidence="4" id="KW-0444">Lipid biosynthesis</keyword>
<keyword evidence="10" id="KW-0594">Phospholipid biosynthesis</keyword>
<dbReference type="InterPro" id="IPR000462">
    <property type="entry name" value="CDP-OH_P_trans"/>
</dbReference>
<dbReference type="GO" id="GO:0006655">
    <property type="term" value="P:phosphatidylglycerol biosynthetic process"/>
    <property type="evidence" value="ECO:0007669"/>
    <property type="project" value="UniProtKB-UniPathway"/>
</dbReference>
<dbReference type="AlphaFoldDB" id="A0A3N1XGP4"/>
<evidence type="ECO:0000256" key="7">
    <source>
        <dbReference type="ARBA" id="ARBA00022989"/>
    </source>
</evidence>
<name>A0A3N1XGP4_9FIRM</name>
<gene>
    <name evidence="15" type="ORF">EDD66_11143</name>
</gene>
<keyword evidence="8" id="KW-0443">Lipid metabolism</keyword>
<dbReference type="PANTHER" id="PTHR14269">
    <property type="entry name" value="CDP-DIACYLGLYCEROL--GLYCEROL-3-PHOSPHATE 3-PHOSPHATIDYLTRANSFERASE-RELATED"/>
    <property type="match status" value="1"/>
</dbReference>
<comment type="subcellular location">
    <subcellularLocation>
        <location evidence="2">Membrane</location>
        <topology evidence="2">Multi-pass membrane protein</topology>
    </subcellularLocation>
</comment>
<evidence type="ECO:0000256" key="1">
    <source>
        <dbReference type="ARBA" id="ARBA00003973"/>
    </source>
</evidence>
<evidence type="ECO:0000256" key="2">
    <source>
        <dbReference type="ARBA" id="ARBA00004141"/>
    </source>
</evidence>
<keyword evidence="16" id="KW-1185">Reference proteome</keyword>
<dbReference type="EMBL" id="RJVG01000011">
    <property type="protein sequence ID" value="ROR25281.1"/>
    <property type="molecule type" value="Genomic_DNA"/>
</dbReference>
<evidence type="ECO:0000256" key="14">
    <source>
        <dbReference type="SAM" id="Phobius"/>
    </source>
</evidence>
<dbReference type="GO" id="GO:0016020">
    <property type="term" value="C:membrane"/>
    <property type="evidence" value="ECO:0007669"/>
    <property type="project" value="UniProtKB-SubCell"/>
</dbReference>
<proteinExistence type="inferred from homology"/>
<keyword evidence="5 13" id="KW-0808">Transferase</keyword>
<keyword evidence="9 14" id="KW-0472">Membrane</keyword>
<dbReference type="Gene3D" id="1.20.120.1760">
    <property type="match status" value="1"/>
</dbReference>
<keyword evidence="6 14" id="KW-0812">Transmembrane</keyword>
<evidence type="ECO:0000256" key="4">
    <source>
        <dbReference type="ARBA" id="ARBA00022516"/>
    </source>
</evidence>
<evidence type="ECO:0000256" key="6">
    <source>
        <dbReference type="ARBA" id="ARBA00022692"/>
    </source>
</evidence>
<evidence type="ECO:0000313" key="15">
    <source>
        <dbReference type="EMBL" id="ROR25281.1"/>
    </source>
</evidence>
<protein>
    <recommendedName>
        <fullName evidence="12">Phosphatidylglycerophosphate synthase</fullName>
    </recommendedName>
</protein>
<evidence type="ECO:0000256" key="9">
    <source>
        <dbReference type="ARBA" id="ARBA00023136"/>
    </source>
</evidence>
<feature type="transmembrane region" description="Helical" evidence="14">
    <location>
        <begin position="117"/>
        <end position="136"/>
    </location>
</feature>
<feature type="transmembrane region" description="Helical" evidence="14">
    <location>
        <begin position="86"/>
        <end position="105"/>
    </location>
</feature>
<dbReference type="InterPro" id="IPR004570">
    <property type="entry name" value="Phosphatidylglycerol_P_synth"/>
</dbReference>
<accession>A0A3N1XGP4</accession>
<organism evidence="15 16">
    <name type="scientific">Mobilisporobacter senegalensis</name>
    <dbReference type="NCBI Taxonomy" id="1329262"/>
    <lineage>
        <taxon>Bacteria</taxon>
        <taxon>Bacillati</taxon>
        <taxon>Bacillota</taxon>
        <taxon>Clostridia</taxon>
        <taxon>Lachnospirales</taxon>
        <taxon>Lachnospiraceae</taxon>
        <taxon>Mobilisporobacter</taxon>
    </lineage>
</organism>
<comment type="caution">
    <text evidence="15">The sequence shown here is derived from an EMBL/GenBank/DDBJ whole genome shotgun (WGS) entry which is preliminary data.</text>
</comment>